<dbReference type="OrthoDB" id="7554118at2759"/>
<reference evidence="1 2" key="1">
    <citation type="journal article" date="2014" name="Curr. Biol.">
        <title>The genome of the clonal raider ant Cerapachys biroi.</title>
        <authorList>
            <person name="Oxley P.R."/>
            <person name="Ji L."/>
            <person name="Fetter-Pruneda I."/>
            <person name="McKenzie S.K."/>
            <person name="Li C."/>
            <person name="Hu H."/>
            <person name="Zhang G."/>
            <person name="Kronauer D.J."/>
        </authorList>
    </citation>
    <scope>NUCLEOTIDE SEQUENCE [LARGE SCALE GENOMIC DNA]</scope>
</reference>
<dbReference type="EMBL" id="KK107728">
    <property type="protein sequence ID" value="EZA47973.1"/>
    <property type="molecule type" value="Genomic_DNA"/>
</dbReference>
<evidence type="ECO:0000313" key="2">
    <source>
        <dbReference type="Proteomes" id="UP000053097"/>
    </source>
</evidence>
<name>A0A026VW01_OOCBI</name>
<sequence length="122" mass="14940">IEKREKEKQEKENGEKIRKAKYNEWYKMVMVEGISKYLKRRWKEEKRNRVARYRLGNEMRGGRYWEREKDRKCRSCGGEIETWEHILERCREESERDEGIQEKVGRILAEDRRGGGMDERLG</sequence>
<accession>A0A026VW01</accession>
<gene>
    <name evidence="1" type="ORF">X777_14656</name>
</gene>
<protein>
    <submittedName>
        <fullName evidence="1">Uncharacterized protein</fullName>
    </submittedName>
</protein>
<dbReference type="Proteomes" id="UP000053097">
    <property type="component" value="Unassembled WGS sequence"/>
</dbReference>
<dbReference type="OMA" id="RICRWGE"/>
<organism evidence="1 2">
    <name type="scientific">Ooceraea biroi</name>
    <name type="common">Clonal raider ant</name>
    <name type="synonym">Cerapachys biroi</name>
    <dbReference type="NCBI Taxonomy" id="2015173"/>
    <lineage>
        <taxon>Eukaryota</taxon>
        <taxon>Metazoa</taxon>
        <taxon>Ecdysozoa</taxon>
        <taxon>Arthropoda</taxon>
        <taxon>Hexapoda</taxon>
        <taxon>Insecta</taxon>
        <taxon>Pterygota</taxon>
        <taxon>Neoptera</taxon>
        <taxon>Endopterygota</taxon>
        <taxon>Hymenoptera</taxon>
        <taxon>Apocrita</taxon>
        <taxon>Aculeata</taxon>
        <taxon>Formicoidea</taxon>
        <taxon>Formicidae</taxon>
        <taxon>Dorylinae</taxon>
        <taxon>Ooceraea</taxon>
    </lineage>
</organism>
<keyword evidence="2" id="KW-1185">Reference proteome</keyword>
<feature type="non-terminal residue" evidence="1">
    <location>
        <position position="1"/>
    </location>
</feature>
<evidence type="ECO:0000313" key="1">
    <source>
        <dbReference type="EMBL" id="EZA47973.1"/>
    </source>
</evidence>
<dbReference type="AlphaFoldDB" id="A0A026VW01"/>
<proteinExistence type="predicted"/>